<proteinExistence type="predicted"/>
<evidence type="ECO:0000313" key="2">
    <source>
        <dbReference type="EMBL" id="KAF9470305.1"/>
    </source>
</evidence>
<keyword evidence="3" id="KW-1185">Reference proteome</keyword>
<accession>A0A9P6CQK9</accession>
<evidence type="ECO:0000256" key="1">
    <source>
        <dbReference type="SAM" id="Phobius"/>
    </source>
</evidence>
<gene>
    <name evidence="2" type="ORF">BDN70DRAFT_889158</name>
</gene>
<reference evidence="2" key="1">
    <citation type="submission" date="2020-11" db="EMBL/GenBank/DDBJ databases">
        <authorList>
            <consortium name="DOE Joint Genome Institute"/>
            <person name="Ahrendt S."/>
            <person name="Riley R."/>
            <person name="Andreopoulos W."/>
            <person name="Labutti K."/>
            <person name="Pangilinan J."/>
            <person name="Ruiz-Duenas F.J."/>
            <person name="Barrasa J.M."/>
            <person name="Sanchez-Garcia M."/>
            <person name="Camarero S."/>
            <person name="Miyauchi S."/>
            <person name="Serrano A."/>
            <person name="Linde D."/>
            <person name="Babiker R."/>
            <person name="Drula E."/>
            <person name="Ayuso-Fernandez I."/>
            <person name="Pacheco R."/>
            <person name="Padilla G."/>
            <person name="Ferreira P."/>
            <person name="Barriuso J."/>
            <person name="Kellner H."/>
            <person name="Castanera R."/>
            <person name="Alfaro M."/>
            <person name="Ramirez L."/>
            <person name="Pisabarro A.G."/>
            <person name="Kuo A."/>
            <person name="Tritt A."/>
            <person name="Lipzen A."/>
            <person name="He G."/>
            <person name="Yan M."/>
            <person name="Ng V."/>
            <person name="Cullen D."/>
            <person name="Martin F."/>
            <person name="Rosso M.-N."/>
            <person name="Henrissat B."/>
            <person name="Hibbett D."/>
            <person name="Martinez A.T."/>
            <person name="Grigoriev I.V."/>
        </authorList>
    </citation>
    <scope>NUCLEOTIDE SEQUENCE</scope>
    <source>
        <strain evidence="2">CIRM-BRFM 674</strain>
    </source>
</reference>
<dbReference type="Proteomes" id="UP000807469">
    <property type="component" value="Unassembled WGS sequence"/>
</dbReference>
<name>A0A9P6CQK9_9AGAR</name>
<keyword evidence="1" id="KW-0472">Membrane</keyword>
<evidence type="ECO:0000313" key="3">
    <source>
        <dbReference type="Proteomes" id="UP000807469"/>
    </source>
</evidence>
<dbReference type="AlphaFoldDB" id="A0A9P6CQK9"/>
<keyword evidence="1" id="KW-0812">Transmembrane</keyword>
<comment type="caution">
    <text evidence="2">The sequence shown here is derived from an EMBL/GenBank/DDBJ whole genome shotgun (WGS) entry which is preliminary data.</text>
</comment>
<dbReference type="EMBL" id="MU156083">
    <property type="protein sequence ID" value="KAF9470305.1"/>
    <property type="molecule type" value="Genomic_DNA"/>
</dbReference>
<organism evidence="2 3">
    <name type="scientific">Pholiota conissans</name>
    <dbReference type="NCBI Taxonomy" id="109636"/>
    <lineage>
        <taxon>Eukaryota</taxon>
        <taxon>Fungi</taxon>
        <taxon>Dikarya</taxon>
        <taxon>Basidiomycota</taxon>
        <taxon>Agaricomycotina</taxon>
        <taxon>Agaricomycetes</taxon>
        <taxon>Agaricomycetidae</taxon>
        <taxon>Agaricales</taxon>
        <taxon>Agaricineae</taxon>
        <taxon>Strophariaceae</taxon>
        <taxon>Pholiota</taxon>
    </lineage>
</organism>
<feature type="transmembrane region" description="Helical" evidence="1">
    <location>
        <begin position="39"/>
        <end position="58"/>
    </location>
</feature>
<keyword evidence="1" id="KW-1133">Transmembrane helix</keyword>
<protein>
    <submittedName>
        <fullName evidence="2">Uncharacterized protein</fullName>
    </submittedName>
</protein>
<sequence length="60" mass="6633">MTRLATRREGGYGPAEVTMRMAEVAARGGRSRRDGADKLLPCTTLLSLSLYCIFYHVLSL</sequence>